<dbReference type="EMBL" id="BTRK01000005">
    <property type="protein sequence ID" value="GMR54513.1"/>
    <property type="molecule type" value="Genomic_DNA"/>
</dbReference>
<evidence type="ECO:0000313" key="1">
    <source>
        <dbReference type="EMBL" id="GMR54513.1"/>
    </source>
</evidence>
<keyword evidence="2" id="KW-1185">Reference proteome</keyword>
<comment type="caution">
    <text evidence="1">The sequence shown here is derived from an EMBL/GenBank/DDBJ whole genome shotgun (WGS) entry which is preliminary data.</text>
</comment>
<reference evidence="2" key="1">
    <citation type="submission" date="2022-10" db="EMBL/GenBank/DDBJ databases">
        <title>Genome assembly of Pristionchus species.</title>
        <authorList>
            <person name="Yoshida K."/>
            <person name="Sommer R.J."/>
        </authorList>
    </citation>
    <scope>NUCLEOTIDE SEQUENCE [LARGE SCALE GENOMIC DNA]</scope>
    <source>
        <strain evidence="2">RS5460</strain>
    </source>
</reference>
<name>A0AAN5D0M4_9BILA</name>
<organism evidence="1 2">
    <name type="scientific">Pristionchus mayeri</name>
    <dbReference type="NCBI Taxonomy" id="1317129"/>
    <lineage>
        <taxon>Eukaryota</taxon>
        <taxon>Metazoa</taxon>
        <taxon>Ecdysozoa</taxon>
        <taxon>Nematoda</taxon>
        <taxon>Chromadorea</taxon>
        <taxon>Rhabditida</taxon>
        <taxon>Rhabditina</taxon>
        <taxon>Diplogasteromorpha</taxon>
        <taxon>Diplogasteroidea</taxon>
        <taxon>Neodiplogasteridae</taxon>
        <taxon>Pristionchus</taxon>
    </lineage>
</organism>
<proteinExistence type="predicted"/>
<protein>
    <submittedName>
        <fullName evidence="1">Uncharacterized protein</fullName>
    </submittedName>
</protein>
<gene>
    <name evidence="1" type="ORF">PMAYCL1PPCAC_24708</name>
</gene>
<dbReference type="Proteomes" id="UP001328107">
    <property type="component" value="Unassembled WGS sequence"/>
</dbReference>
<sequence length="138" mass="15556">VVRIEECGFDYCSFPVSSLTSSPWQFFILAQTISLLMHQIALLEKQALNASVLKIRPWLAMYSLSPPLIQWKSVSTTVSKIARSARLYCIIPTTLPIIASSTMRIDTLLPRASLILQIMLSTSRSLFERRNATSDEYS</sequence>
<dbReference type="AlphaFoldDB" id="A0AAN5D0M4"/>
<feature type="non-terminal residue" evidence="1">
    <location>
        <position position="1"/>
    </location>
</feature>
<accession>A0AAN5D0M4</accession>
<evidence type="ECO:0000313" key="2">
    <source>
        <dbReference type="Proteomes" id="UP001328107"/>
    </source>
</evidence>